<evidence type="ECO:0000313" key="3">
    <source>
        <dbReference type="Proteomes" id="UP001189429"/>
    </source>
</evidence>
<accession>A0ABN9XQP7</accession>
<evidence type="ECO:0000313" key="2">
    <source>
        <dbReference type="EMBL" id="CAK0901648.1"/>
    </source>
</evidence>
<sequence length="142" mass="15330">MRDAFLVYKKNRQQGCTMRTHHRKCSFSREVNRPLADKYPAQRPLILAMRFGCSAEHAALGGKTARGQPRQAPARGHCGRRAPKNRKEGGGQSDAQLGSSGSSKGRVNGSAPGARASRALSRPGEQSGSEQEEEEEAEGAQK</sequence>
<name>A0ABN9XQP7_9DINO</name>
<evidence type="ECO:0000256" key="1">
    <source>
        <dbReference type="SAM" id="MobiDB-lite"/>
    </source>
</evidence>
<feature type="compositionally biased region" description="Acidic residues" evidence="1">
    <location>
        <begin position="130"/>
        <end position="142"/>
    </location>
</feature>
<keyword evidence="3" id="KW-1185">Reference proteome</keyword>
<gene>
    <name evidence="2" type="ORF">PCOR1329_LOCUS78543</name>
</gene>
<feature type="compositionally biased region" description="Polar residues" evidence="1">
    <location>
        <begin position="93"/>
        <end position="105"/>
    </location>
</feature>
<organism evidence="2 3">
    <name type="scientific">Prorocentrum cordatum</name>
    <dbReference type="NCBI Taxonomy" id="2364126"/>
    <lineage>
        <taxon>Eukaryota</taxon>
        <taxon>Sar</taxon>
        <taxon>Alveolata</taxon>
        <taxon>Dinophyceae</taxon>
        <taxon>Prorocentrales</taxon>
        <taxon>Prorocentraceae</taxon>
        <taxon>Prorocentrum</taxon>
    </lineage>
</organism>
<dbReference type="Proteomes" id="UP001189429">
    <property type="component" value="Unassembled WGS sequence"/>
</dbReference>
<proteinExistence type="predicted"/>
<protein>
    <submittedName>
        <fullName evidence="2">Uncharacterized protein</fullName>
    </submittedName>
</protein>
<feature type="region of interest" description="Disordered" evidence="1">
    <location>
        <begin position="60"/>
        <end position="142"/>
    </location>
</feature>
<reference evidence="2" key="1">
    <citation type="submission" date="2023-10" db="EMBL/GenBank/DDBJ databases">
        <authorList>
            <person name="Chen Y."/>
            <person name="Shah S."/>
            <person name="Dougan E. K."/>
            <person name="Thang M."/>
            <person name="Chan C."/>
        </authorList>
    </citation>
    <scope>NUCLEOTIDE SEQUENCE [LARGE SCALE GENOMIC DNA]</scope>
</reference>
<comment type="caution">
    <text evidence="2">The sequence shown here is derived from an EMBL/GenBank/DDBJ whole genome shotgun (WGS) entry which is preliminary data.</text>
</comment>
<dbReference type="EMBL" id="CAUYUJ010020960">
    <property type="protein sequence ID" value="CAK0901648.1"/>
    <property type="molecule type" value="Genomic_DNA"/>
</dbReference>